<dbReference type="OrthoDB" id="797757at2"/>
<name>A0A1I7ESX6_9FLAO</name>
<dbReference type="STRING" id="1224947.SAMN05216480_10139"/>
<dbReference type="EMBL" id="FPBK01000001">
    <property type="protein sequence ID" value="SFU27016.1"/>
    <property type="molecule type" value="Genomic_DNA"/>
</dbReference>
<accession>A0A1I7ESX6</accession>
<proteinExistence type="predicted"/>
<evidence type="ECO:0000256" key="1">
    <source>
        <dbReference type="SAM" id="Coils"/>
    </source>
</evidence>
<gene>
    <name evidence="2" type="ORF">SAMN05216480_10139</name>
</gene>
<protein>
    <submittedName>
        <fullName evidence="2">Uncharacterized protein</fullName>
    </submittedName>
</protein>
<evidence type="ECO:0000313" key="2">
    <source>
        <dbReference type="EMBL" id="SFU27016.1"/>
    </source>
</evidence>
<keyword evidence="3" id="KW-1185">Reference proteome</keyword>
<feature type="coiled-coil region" evidence="1">
    <location>
        <begin position="9"/>
        <end position="36"/>
    </location>
</feature>
<reference evidence="2 3" key="1">
    <citation type="submission" date="2016-10" db="EMBL/GenBank/DDBJ databases">
        <authorList>
            <person name="de Groot N.N."/>
        </authorList>
    </citation>
    <scope>NUCLEOTIDE SEQUENCE [LARGE SCALE GENOMIC DNA]</scope>
    <source>
        <strain evidence="2 3">CGMCC 1.12333</strain>
    </source>
</reference>
<sequence>MTDNNQIEISEAKDRIDSYNELMESLKNVLRDYFENGGKDHEFFQKYPNFLEEKHLESFLIPGDDFISMYAGEKEKGLTNVRAYLGREVNKSDVQTSEYPYIASLMLVGVNKDGSDIVKKSLEGTISGKDDIDSGVFDFSKPNPPY</sequence>
<keyword evidence="1" id="KW-0175">Coiled coil</keyword>
<evidence type="ECO:0000313" key="3">
    <source>
        <dbReference type="Proteomes" id="UP000199138"/>
    </source>
</evidence>
<dbReference type="RefSeq" id="WP_093021262.1">
    <property type="nucleotide sequence ID" value="NZ_FPBK01000001.1"/>
</dbReference>
<organism evidence="2 3">
    <name type="scientific">Pustulibacterium marinum</name>
    <dbReference type="NCBI Taxonomy" id="1224947"/>
    <lineage>
        <taxon>Bacteria</taxon>
        <taxon>Pseudomonadati</taxon>
        <taxon>Bacteroidota</taxon>
        <taxon>Flavobacteriia</taxon>
        <taxon>Flavobacteriales</taxon>
        <taxon>Flavobacteriaceae</taxon>
        <taxon>Pustulibacterium</taxon>
    </lineage>
</organism>
<dbReference type="AlphaFoldDB" id="A0A1I7ESX6"/>
<dbReference type="Proteomes" id="UP000199138">
    <property type="component" value="Unassembled WGS sequence"/>
</dbReference>